<feature type="transmembrane region" description="Helical" evidence="6">
    <location>
        <begin position="20"/>
        <end position="46"/>
    </location>
</feature>
<dbReference type="PANTHER" id="PTHR33931">
    <property type="entry name" value="HOLIN-LIKE PROTEIN CIDA-RELATED"/>
    <property type="match status" value="1"/>
</dbReference>
<accession>A0ABR9F7K6</accession>
<evidence type="ECO:0000256" key="2">
    <source>
        <dbReference type="ARBA" id="ARBA00022475"/>
    </source>
</evidence>
<feature type="transmembrane region" description="Helical" evidence="6">
    <location>
        <begin position="85"/>
        <end position="107"/>
    </location>
</feature>
<evidence type="ECO:0000313" key="7">
    <source>
        <dbReference type="EMBL" id="MBE0401752.1"/>
    </source>
</evidence>
<evidence type="ECO:0000313" key="8">
    <source>
        <dbReference type="Proteomes" id="UP001645039"/>
    </source>
</evidence>
<evidence type="ECO:0000256" key="4">
    <source>
        <dbReference type="ARBA" id="ARBA00022989"/>
    </source>
</evidence>
<keyword evidence="4 6" id="KW-1133">Transmembrane helix</keyword>
<dbReference type="Proteomes" id="UP001645039">
    <property type="component" value="Unassembled WGS sequence"/>
</dbReference>
<dbReference type="EMBL" id="RRZD01000025">
    <property type="protein sequence ID" value="MBE0401752.1"/>
    <property type="molecule type" value="Genomic_DNA"/>
</dbReference>
<evidence type="ECO:0000256" key="5">
    <source>
        <dbReference type="ARBA" id="ARBA00023136"/>
    </source>
</evidence>
<keyword evidence="3 6" id="KW-0812">Transmembrane</keyword>
<comment type="caution">
    <text evidence="7">The sequence shown here is derived from an EMBL/GenBank/DDBJ whole genome shotgun (WGS) entry which is preliminary data.</text>
</comment>
<evidence type="ECO:0000256" key="1">
    <source>
        <dbReference type="ARBA" id="ARBA00004651"/>
    </source>
</evidence>
<dbReference type="Pfam" id="PF03788">
    <property type="entry name" value="LrgA"/>
    <property type="match status" value="1"/>
</dbReference>
<dbReference type="PANTHER" id="PTHR33931:SF2">
    <property type="entry name" value="HOLIN-LIKE PROTEIN CIDA"/>
    <property type="match status" value="1"/>
</dbReference>
<protein>
    <submittedName>
        <fullName evidence="7">CidA/LrgA family protein</fullName>
    </submittedName>
</protein>
<comment type="subcellular location">
    <subcellularLocation>
        <location evidence="1">Cell membrane</location>
        <topology evidence="1">Multi-pass membrane protein</topology>
    </subcellularLocation>
</comment>
<sequence length="117" mass="12435">MPALSGFLWLISYWLIGEVVIYFTGLPVSSGVIGMLLLCATLALYGRVPSSIAAAAQPLIALLAMLIMPGVVGVFFIIGELAGQWTAILIALVAGTLLSVVTTLWLLKRLIGQSYDR</sequence>
<keyword evidence="2" id="KW-1003">Cell membrane</keyword>
<reference evidence="7 8" key="1">
    <citation type="submission" date="2020-07" db="EMBL/GenBank/DDBJ databases">
        <title>Halophilic bacteria isolated from french cheeses.</title>
        <authorList>
            <person name="Kothe C.I."/>
            <person name="Farah-Kraiem B."/>
            <person name="Renault P."/>
            <person name="Dridi B."/>
        </authorList>
    </citation>
    <scope>NUCLEOTIDE SEQUENCE [LARGE SCALE GENOMIC DNA]</scope>
    <source>
        <strain evidence="7 8">FME1</strain>
    </source>
</reference>
<proteinExistence type="predicted"/>
<name>A0ABR9F7K6_9GAMM</name>
<dbReference type="InterPro" id="IPR005538">
    <property type="entry name" value="LrgA/CidA"/>
</dbReference>
<feature type="transmembrane region" description="Helical" evidence="6">
    <location>
        <begin position="58"/>
        <end position="79"/>
    </location>
</feature>
<evidence type="ECO:0000256" key="6">
    <source>
        <dbReference type="SAM" id="Phobius"/>
    </source>
</evidence>
<keyword evidence="8" id="KW-1185">Reference proteome</keyword>
<keyword evidence="5 6" id="KW-0472">Membrane</keyword>
<gene>
    <name evidence="7" type="ORF">EI168_16845</name>
</gene>
<evidence type="ECO:0000256" key="3">
    <source>
        <dbReference type="ARBA" id="ARBA00022692"/>
    </source>
</evidence>
<organism evidence="7 8">
    <name type="scientific">Halomonas casei</name>
    <dbReference type="NCBI Taxonomy" id="2742613"/>
    <lineage>
        <taxon>Bacteria</taxon>
        <taxon>Pseudomonadati</taxon>
        <taxon>Pseudomonadota</taxon>
        <taxon>Gammaproteobacteria</taxon>
        <taxon>Oceanospirillales</taxon>
        <taxon>Halomonadaceae</taxon>
        <taxon>Halomonas</taxon>
    </lineage>
</organism>
<dbReference type="RefSeq" id="WP_096276154.1">
    <property type="nucleotide sequence ID" value="NZ_CBCSBM010000022.1"/>
</dbReference>